<dbReference type="EMBL" id="JBHTAG010000003">
    <property type="protein sequence ID" value="MFC7097669.1"/>
    <property type="molecule type" value="Genomic_DNA"/>
</dbReference>
<dbReference type="Pfam" id="PF12802">
    <property type="entry name" value="MarR_2"/>
    <property type="match status" value="1"/>
</dbReference>
<dbReference type="InterPro" id="IPR036390">
    <property type="entry name" value="WH_DNA-bd_sf"/>
</dbReference>
<accession>A0ABD5X1I0</accession>
<organism evidence="3 4">
    <name type="scientific">Halobaculum marinum</name>
    <dbReference type="NCBI Taxonomy" id="3031996"/>
    <lineage>
        <taxon>Archaea</taxon>
        <taxon>Methanobacteriati</taxon>
        <taxon>Methanobacteriota</taxon>
        <taxon>Stenosarchaea group</taxon>
        <taxon>Halobacteria</taxon>
        <taxon>Halobacteriales</taxon>
        <taxon>Haloferacaceae</taxon>
        <taxon>Halobaculum</taxon>
    </lineage>
</organism>
<dbReference type="GO" id="GO:0006355">
    <property type="term" value="P:regulation of DNA-templated transcription"/>
    <property type="evidence" value="ECO:0007669"/>
    <property type="project" value="UniProtKB-ARBA"/>
</dbReference>
<sequence>MNASEVGDRLVACAECGTVAFGSGEPTCCGASMTPPAARPGSTESDDDGREPSLETVLRVVLGMSPAELDVCLCVMEAGGTTVAELAERVDYDRSVVARHCNHLAALGVVEKRRQLLDRGGDVYVYVPQPPPVVRRRLRESFLAWAGVGAERVEELSREKVEGIADAESATEWTVFRDA</sequence>
<dbReference type="Proteomes" id="UP001596388">
    <property type="component" value="Unassembled WGS sequence"/>
</dbReference>
<keyword evidence="4" id="KW-1185">Reference proteome</keyword>
<dbReference type="Gene3D" id="1.10.10.10">
    <property type="entry name" value="Winged helix-like DNA-binding domain superfamily/Winged helix DNA-binding domain"/>
    <property type="match status" value="1"/>
</dbReference>
<gene>
    <name evidence="3" type="ORF">ACFQKD_10165</name>
</gene>
<reference evidence="3 4" key="1">
    <citation type="journal article" date="2019" name="Int. J. Syst. Evol. Microbiol.">
        <title>The Global Catalogue of Microorganisms (GCM) 10K type strain sequencing project: providing services to taxonomists for standard genome sequencing and annotation.</title>
        <authorList>
            <consortium name="The Broad Institute Genomics Platform"/>
            <consortium name="The Broad Institute Genome Sequencing Center for Infectious Disease"/>
            <person name="Wu L."/>
            <person name="Ma J."/>
        </authorList>
    </citation>
    <scope>NUCLEOTIDE SEQUENCE [LARGE SCALE GENOMIC DNA]</scope>
    <source>
        <strain evidence="3 4">DT55</strain>
    </source>
</reference>
<name>A0ABD5X1I0_9EURY</name>
<proteinExistence type="predicted"/>
<dbReference type="InterPro" id="IPR036388">
    <property type="entry name" value="WH-like_DNA-bd_sf"/>
</dbReference>
<evidence type="ECO:0000259" key="2">
    <source>
        <dbReference type="Pfam" id="PF12802"/>
    </source>
</evidence>
<evidence type="ECO:0000313" key="4">
    <source>
        <dbReference type="Proteomes" id="UP001596388"/>
    </source>
</evidence>
<evidence type="ECO:0000313" key="3">
    <source>
        <dbReference type="EMBL" id="MFC7097669.1"/>
    </source>
</evidence>
<comment type="caution">
    <text evidence="3">The sequence shown here is derived from an EMBL/GenBank/DDBJ whole genome shotgun (WGS) entry which is preliminary data.</text>
</comment>
<evidence type="ECO:0000256" key="1">
    <source>
        <dbReference type="SAM" id="MobiDB-lite"/>
    </source>
</evidence>
<dbReference type="GeneID" id="79271422"/>
<dbReference type="RefSeq" id="WP_276237838.1">
    <property type="nucleotide sequence ID" value="NZ_CP119989.1"/>
</dbReference>
<dbReference type="AlphaFoldDB" id="A0ABD5X1I0"/>
<protein>
    <submittedName>
        <fullName evidence="3">MarR family transcriptional regulator</fullName>
    </submittedName>
</protein>
<feature type="region of interest" description="Disordered" evidence="1">
    <location>
        <begin position="33"/>
        <end position="52"/>
    </location>
</feature>
<feature type="domain" description="HTH marR-type" evidence="2">
    <location>
        <begin position="62"/>
        <end position="118"/>
    </location>
</feature>
<dbReference type="InterPro" id="IPR000835">
    <property type="entry name" value="HTH_MarR-typ"/>
</dbReference>
<dbReference type="SUPFAM" id="SSF46785">
    <property type="entry name" value="Winged helix' DNA-binding domain"/>
    <property type="match status" value="1"/>
</dbReference>